<feature type="region of interest" description="Disordered" evidence="1">
    <location>
        <begin position="65"/>
        <end position="172"/>
    </location>
</feature>
<name>C3X3V1_9BURK</name>
<dbReference type="Proteomes" id="UP000003973">
    <property type="component" value="Unassembled WGS sequence"/>
</dbReference>
<organism evidence="2 3">
    <name type="scientific">Oxalobacter paraformigenes</name>
    <dbReference type="NCBI Taxonomy" id="556268"/>
    <lineage>
        <taxon>Bacteria</taxon>
        <taxon>Pseudomonadati</taxon>
        <taxon>Pseudomonadota</taxon>
        <taxon>Betaproteobacteria</taxon>
        <taxon>Burkholderiales</taxon>
        <taxon>Oxalobacteraceae</taxon>
        <taxon>Oxalobacter</taxon>
    </lineage>
</organism>
<reference evidence="2" key="1">
    <citation type="submission" date="2011-10" db="EMBL/GenBank/DDBJ databases">
        <title>The Genome Sequence of Oxalobacter formigenes HOxBLS.</title>
        <authorList>
            <consortium name="The Broad Institute Genome Sequencing Platform"/>
            <person name="Earl A."/>
            <person name="Ward D."/>
            <person name="Feldgarden M."/>
            <person name="Gevers D."/>
            <person name="Allison M.J."/>
            <person name="Humphrey S."/>
            <person name="Young S.K."/>
            <person name="Zeng Q."/>
            <person name="Gargeya S."/>
            <person name="Fitzgerald M."/>
            <person name="Haas B."/>
            <person name="Abouelleil A."/>
            <person name="Alvarado L."/>
            <person name="Arachchi H.M."/>
            <person name="Berlin A."/>
            <person name="Brown A."/>
            <person name="Chapman S.B."/>
            <person name="Chen Z."/>
            <person name="Dunbar C."/>
            <person name="Freedman E."/>
            <person name="Gearin G."/>
            <person name="Goldberg J."/>
            <person name="Griggs A."/>
            <person name="Gujja S."/>
            <person name="Heiman D."/>
            <person name="Howarth C."/>
            <person name="Larson L."/>
            <person name="Lui A."/>
            <person name="MacDonald P.J.P."/>
            <person name="Montmayeur A."/>
            <person name="Murphy C."/>
            <person name="Neiman D."/>
            <person name="Pearson M."/>
            <person name="Priest M."/>
            <person name="Roberts A."/>
            <person name="Saif S."/>
            <person name="Shea T."/>
            <person name="Shenoy N."/>
            <person name="Sisk P."/>
            <person name="Stolte C."/>
            <person name="Sykes S."/>
            <person name="Wortman J."/>
            <person name="Nusbaum C."/>
            <person name="Birren B."/>
        </authorList>
    </citation>
    <scope>NUCLEOTIDE SEQUENCE [LARGE SCALE GENOMIC DNA]</scope>
    <source>
        <strain evidence="2">HOxBLS</strain>
    </source>
</reference>
<evidence type="ECO:0000313" key="3">
    <source>
        <dbReference type="Proteomes" id="UP000003973"/>
    </source>
</evidence>
<feature type="compositionally biased region" description="Basic residues" evidence="1">
    <location>
        <begin position="119"/>
        <end position="130"/>
    </location>
</feature>
<keyword evidence="3" id="KW-1185">Reference proteome</keyword>
<dbReference type="EMBL" id="ACDP02000011">
    <property type="protein sequence ID" value="EEO27887.2"/>
    <property type="molecule type" value="Genomic_DNA"/>
</dbReference>
<sequence length="172" mass="18139">MNAPPAFPHCRATANPQATPAFPETGVPQTSAGFANRGILPEPCGKAAFLRLFCGKPMAFPAFPTRRQHGKQQAEPFRLSSCPLPDSAGPAQGCRQPDASLFLLPAGHTEGTPSPAGCLRKRNRRRHPKTHPAPSRPFILPFRPSPVPPVSCPETASSPPPAISPETASGPS</sequence>
<comment type="caution">
    <text evidence="2">The sequence shown here is derived from an EMBL/GenBank/DDBJ whole genome shotgun (WGS) entry which is preliminary data.</text>
</comment>
<dbReference type="HOGENOM" id="CLU_1553753_0_0_4"/>
<evidence type="ECO:0000313" key="2">
    <source>
        <dbReference type="EMBL" id="EEO27887.2"/>
    </source>
</evidence>
<proteinExistence type="predicted"/>
<dbReference type="AlphaFoldDB" id="C3X3V1"/>
<gene>
    <name evidence="2" type="ORF">OFAG_01040</name>
</gene>
<evidence type="ECO:0000256" key="1">
    <source>
        <dbReference type="SAM" id="MobiDB-lite"/>
    </source>
</evidence>
<protein>
    <submittedName>
        <fullName evidence="2">Uncharacterized protein</fullName>
    </submittedName>
</protein>
<accession>C3X3V1</accession>